<evidence type="ECO:0000256" key="1">
    <source>
        <dbReference type="ARBA" id="ARBA00004141"/>
    </source>
</evidence>
<keyword evidence="2 6" id="KW-0812">Transmembrane</keyword>
<evidence type="ECO:0000256" key="5">
    <source>
        <dbReference type="SAM" id="MobiDB-lite"/>
    </source>
</evidence>
<organism evidence="8 9">
    <name type="scientific">Saccoglossus kowalevskii</name>
    <name type="common">Acorn worm</name>
    <dbReference type="NCBI Taxonomy" id="10224"/>
    <lineage>
        <taxon>Eukaryota</taxon>
        <taxon>Metazoa</taxon>
        <taxon>Hemichordata</taxon>
        <taxon>Enteropneusta</taxon>
        <taxon>Harrimaniidae</taxon>
        <taxon>Saccoglossus</taxon>
    </lineage>
</organism>
<evidence type="ECO:0000256" key="2">
    <source>
        <dbReference type="ARBA" id="ARBA00022692"/>
    </source>
</evidence>
<dbReference type="RefSeq" id="XP_006816620.1">
    <property type="nucleotide sequence ID" value="XM_006816557.1"/>
</dbReference>
<feature type="compositionally biased region" description="Polar residues" evidence="5">
    <location>
        <begin position="339"/>
        <end position="348"/>
    </location>
</feature>
<evidence type="ECO:0000256" key="6">
    <source>
        <dbReference type="SAM" id="Phobius"/>
    </source>
</evidence>
<dbReference type="InterPro" id="IPR006916">
    <property type="entry name" value="POPDC1-3"/>
</dbReference>
<dbReference type="InterPro" id="IPR055272">
    <property type="entry name" value="POPDC1-3_dom"/>
</dbReference>
<comment type="subcellular location">
    <subcellularLocation>
        <location evidence="1">Membrane</location>
        <topology evidence="1">Multi-pass membrane protein</topology>
    </subcellularLocation>
</comment>
<dbReference type="Proteomes" id="UP000694865">
    <property type="component" value="Unplaced"/>
</dbReference>
<evidence type="ECO:0000313" key="9">
    <source>
        <dbReference type="RefSeq" id="XP_006816620.1"/>
    </source>
</evidence>
<name>A0ABM0M9C9_SACKO</name>
<keyword evidence="3 6" id="KW-1133">Transmembrane helix</keyword>
<feature type="transmembrane region" description="Helical" evidence="6">
    <location>
        <begin position="105"/>
        <end position="125"/>
    </location>
</feature>
<evidence type="ECO:0000256" key="4">
    <source>
        <dbReference type="ARBA" id="ARBA00023136"/>
    </source>
</evidence>
<evidence type="ECO:0000256" key="3">
    <source>
        <dbReference type="ARBA" id="ARBA00022989"/>
    </source>
</evidence>
<evidence type="ECO:0000313" key="8">
    <source>
        <dbReference type="Proteomes" id="UP000694865"/>
    </source>
</evidence>
<dbReference type="PANTHER" id="PTHR12101:SF1">
    <property type="entry name" value="BVES"/>
    <property type="match status" value="1"/>
</dbReference>
<feature type="transmembrane region" description="Helical" evidence="6">
    <location>
        <begin position="79"/>
        <end position="99"/>
    </location>
</feature>
<evidence type="ECO:0000259" key="7">
    <source>
        <dbReference type="Pfam" id="PF04831"/>
    </source>
</evidence>
<feature type="compositionally biased region" description="Basic and acidic residues" evidence="5">
    <location>
        <begin position="321"/>
        <end position="338"/>
    </location>
</feature>
<accession>A0ABM0M9C9</accession>
<keyword evidence="4 6" id="KW-0472">Membrane</keyword>
<gene>
    <name evidence="9" type="primary">LOC102808750</name>
</gene>
<reference evidence="9" key="1">
    <citation type="submission" date="2025-08" db="UniProtKB">
        <authorList>
            <consortium name="RefSeq"/>
        </authorList>
    </citation>
    <scope>IDENTIFICATION</scope>
    <source>
        <tissue evidence="9">Testes</tissue>
    </source>
</reference>
<keyword evidence="8" id="KW-1185">Reference proteome</keyword>
<proteinExistence type="predicted"/>
<dbReference type="Pfam" id="PF04831">
    <property type="entry name" value="POPDC1-3"/>
    <property type="match status" value="1"/>
</dbReference>
<feature type="region of interest" description="Disordered" evidence="5">
    <location>
        <begin position="320"/>
        <end position="348"/>
    </location>
</feature>
<feature type="domain" description="POPDC1-3" evidence="7">
    <location>
        <begin position="52"/>
        <end position="277"/>
    </location>
</feature>
<dbReference type="GeneID" id="102808750"/>
<dbReference type="PANTHER" id="PTHR12101">
    <property type="entry name" value="POPEYE DOMAIN CONTAINING PROTEIN"/>
    <property type="match status" value="1"/>
</dbReference>
<sequence length="348" mass="39564">MATEEYSTYNFAVSMSYQDVNSSKELPNDIFAVQSSGNVTVNNSICPVWLEPQHVLFQVGHVSLAIAFLTPKAFAQHALFLRCVFIFAFLFLFVWGITVSCMPDYFGWNFLYFLISIGQLLRIFYNVWPVQIGAELEVVYAELFEPLRVTRKQFRNFTKIASIYGLKEGEFYAREDVTPGDERVSLLLCGRMITTCEGIPLHQVHATEFLDSPEWISISHGSGDAFLVSIRALSNCRFLTWPRHQLTRYLSKNQFLKAVLENVIGKDVSSKMQVVKEQILLQGMHRHIDLAESKEKLHSGGYHSITSELSIIEEAIPSAHDVSKADHSNHEEDRESSRSQEPSVESNL</sequence>
<protein>
    <submittedName>
        <fullName evidence="9">Blood vessel epicardial substance-like</fullName>
    </submittedName>
</protein>